<dbReference type="InterPro" id="IPR029466">
    <property type="entry name" value="NAM-associated_C"/>
</dbReference>
<feature type="compositionally biased region" description="Polar residues" evidence="1">
    <location>
        <begin position="1"/>
        <end position="25"/>
    </location>
</feature>
<protein>
    <recommendedName>
        <fullName evidence="2">No apical meristem-associated C-terminal domain-containing protein</fullName>
    </recommendedName>
</protein>
<dbReference type="PANTHER" id="PTHR45023:SF14">
    <property type="entry name" value="GLUTATHIONE TRANSFERASE"/>
    <property type="match status" value="1"/>
</dbReference>
<dbReference type="Pfam" id="PF14303">
    <property type="entry name" value="NAM-associated"/>
    <property type="match status" value="1"/>
</dbReference>
<evidence type="ECO:0000256" key="1">
    <source>
        <dbReference type="SAM" id="MobiDB-lite"/>
    </source>
</evidence>
<evidence type="ECO:0000259" key="2">
    <source>
        <dbReference type="Pfam" id="PF14303"/>
    </source>
</evidence>
<sequence>MTITSLKSKSNTNQQNRNPTSTQTPEPYAFHGFSSQPNAFHDFSLQPSAFPFSHPNYVSQTQMSGSSSQRRTYPPMSSIHAFPIEDMYTSEFSNSFQENTVSFQEPAHEESPVEVATSSSKTKKPTRGRFKAMMHPGRLHRHMRKKFRCAKGGLMYPKTTCLFCGVYGNVMRRLQESGASDANYYARALMDYEAEIGTAFKLHHCSEILKDSPKWMQSELPKFAAKSGGGSKRYKSSGSSSFNTNSEEASINLNANVGDDDEDVVQEIRRPIGRDKAKDAAKKKRVKSIGTIKYE</sequence>
<accession>A0A6L2MD48</accession>
<dbReference type="PANTHER" id="PTHR45023">
    <property type="match status" value="1"/>
</dbReference>
<evidence type="ECO:0000313" key="3">
    <source>
        <dbReference type="EMBL" id="GEU71933.1"/>
    </source>
</evidence>
<organism evidence="3">
    <name type="scientific">Tanacetum cinerariifolium</name>
    <name type="common">Dalmatian daisy</name>
    <name type="synonym">Chrysanthemum cinerariifolium</name>
    <dbReference type="NCBI Taxonomy" id="118510"/>
    <lineage>
        <taxon>Eukaryota</taxon>
        <taxon>Viridiplantae</taxon>
        <taxon>Streptophyta</taxon>
        <taxon>Embryophyta</taxon>
        <taxon>Tracheophyta</taxon>
        <taxon>Spermatophyta</taxon>
        <taxon>Magnoliopsida</taxon>
        <taxon>eudicotyledons</taxon>
        <taxon>Gunneridae</taxon>
        <taxon>Pentapetalae</taxon>
        <taxon>asterids</taxon>
        <taxon>campanulids</taxon>
        <taxon>Asterales</taxon>
        <taxon>Asteraceae</taxon>
        <taxon>Asteroideae</taxon>
        <taxon>Anthemideae</taxon>
        <taxon>Anthemidinae</taxon>
        <taxon>Tanacetum</taxon>
    </lineage>
</organism>
<feature type="region of interest" description="Disordered" evidence="1">
    <location>
        <begin position="1"/>
        <end position="33"/>
    </location>
</feature>
<comment type="caution">
    <text evidence="3">The sequence shown here is derived from an EMBL/GenBank/DDBJ whole genome shotgun (WGS) entry which is preliminary data.</text>
</comment>
<feature type="domain" description="No apical meristem-associated C-terminal" evidence="2">
    <location>
        <begin position="199"/>
        <end position="284"/>
    </location>
</feature>
<reference evidence="3" key="1">
    <citation type="journal article" date="2019" name="Sci. Rep.">
        <title>Draft genome of Tanacetum cinerariifolium, the natural source of mosquito coil.</title>
        <authorList>
            <person name="Yamashiro T."/>
            <person name="Shiraishi A."/>
            <person name="Satake H."/>
            <person name="Nakayama K."/>
        </authorList>
    </citation>
    <scope>NUCLEOTIDE SEQUENCE</scope>
</reference>
<dbReference type="EMBL" id="BKCJ010006397">
    <property type="protein sequence ID" value="GEU71933.1"/>
    <property type="molecule type" value="Genomic_DNA"/>
</dbReference>
<feature type="region of interest" description="Disordered" evidence="1">
    <location>
        <begin position="224"/>
        <end position="281"/>
    </location>
</feature>
<proteinExistence type="predicted"/>
<feature type="compositionally biased region" description="Basic and acidic residues" evidence="1">
    <location>
        <begin position="266"/>
        <end position="280"/>
    </location>
</feature>
<feature type="region of interest" description="Disordered" evidence="1">
    <location>
        <begin position="99"/>
        <end position="126"/>
    </location>
</feature>
<feature type="compositionally biased region" description="Polar residues" evidence="1">
    <location>
        <begin position="242"/>
        <end position="255"/>
    </location>
</feature>
<name>A0A6L2MD48_TANCI</name>
<dbReference type="AlphaFoldDB" id="A0A6L2MD48"/>
<gene>
    <name evidence="3" type="ORF">Tci_043911</name>
</gene>